<evidence type="ECO:0000313" key="2">
    <source>
        <dbReference type="EMBL" id="VDD21879.1"/>
    </source>
</evidence>
<dbReference type="InterPro" id="IPR015424">
    <property type="entry name" value="PyrdxlP-dep_Trfase"/>
</dbReference>
<dbReference type="Pfam" id="PF00266">
    <property type="entry name" value="Aminotran_5"/>
    <property type="match status" value="1"/>
</dbReference>
<dbReference type="SUPFAM" id="SSF53383">
    <property type="entry name" value="PLP-dependent transferases"/>
    <property type="match status" value="1"/>
</dbReference>
<accession>A0A3P6DRZ2</accession>
<dbReference type="PANTHER" id="PTHR14237:SF88">
    <property type="entry name" value="PYRIDOXAL PHOSPHATE (PLP)-DEPENDENT TRANSFERASES SUPERFAMILY PROTEIN"/>
    <property type="match status" value="1"/>
</dbReference>
<proteinExistence type="predicted"/>
<name>A0A3P6DRZ2_BRAOL</name>
<gene>
    <name evidence="2" type="ORF">BOLC2T08143H</name>
</gene>
<dbReference type="EMBL" id="LR031874">
    <property type="protein sequence ID" value="VDD21879.1"/>
    <property type="molecule type" value="Genomic_DNA"/>
</dbReference>
<dbReference type="PANTHER" id="PTHR14237">
    <property type="entry name" value="MOLYBDOPTERIN COFACTOR SULFURASE MOSC"/>
    <property type="match status" value="1"/>
</dbReference>
<reference evidence="2" key="1">
    <citation type="submission" date="2018-11" db="EMBL/GenBank/DDBJ databases">
        <authorList>
            <consortium name="Genoscope - CEA"/>
            <person name="William W."/>
        </authorList>
    </citation>
    <scope>NUCLEOTIDE SEQUENCE</scope>
</reference>
<evidence type="ECO:0000259" key="1">
    <source>
        <dbReference type="Pfam" id="PF00266"/>
    </source>
</evidence>
<dbReference type="InterPro" id="IPR000192">
    <property type="entry name" value="Aminotrans_V_dom"/>
</dbReference>
<dbReference type="Gene3D" id="3.40.640.10">
    <property type="entry name" value="Type I PLP-dependent aspartate aminotransferase-like (Major domain)"/>
    <property type="match status" value="1"/>
</dbReference>
<feature type="domain" description="Aminotransferase class V" evidence="1">
    <location>
        <begin position="161"/>
        <end position="460"/>
    </location>
</feature>
<sequence length="713" mass="79420">MHRPFPGDSPPPNCLHGFFSSSSIPGDVTSSDPPQGPTPTITSAILRRNFAQTTASTIFPETHFTDPNSLPSLQESFSHFIQAYPNYTDTYGIDRIRSDHYFHLGLTHYTCLDYIGIGLYSYSQLLNYDPSTYQISSSLSESPFFSVSPKIGNLKEKLLHDGGQETEFEHSMKRRIMSFLKISEEDYSMVFTANRTSAFRLVAESYPFSKRKLLTVYDYESEAVDEINRVSEKRGAKVAAAEFSWPGLRICSSKLRKIVTAGKSGSTKKKKKGVFVFPLHSRVSGSRYPYLWMSVAQENGWHVMIDACGLGPKDMDSFGLSIYNPDFMVCSFYKVFGENPSGFGCLFVKKSTIPILESSTGSGMVNLVPTDDPISLHALEISRTRAESEEVDSFSSGIEFRGLDHVDSLGLVATGNRSRCLINWLVSALYKLKHYATSRLVKIYGPKVNFNRGPAIAFNLFDQKGERIEPFIVQKLADCSNISLGQGFLKKIMFEEEYEGVKDRVLEKRKNEQGISVLTAALGFLANFEDVYKLWIFVARFLESGFVETESVRCGVHVFEHKSRETSRSFFSDDANHGLEDSLTRALSLSTQFFSISSPSPSPSFELSHLHLHLQVSSSLISSPSPRQTSRSLFSDDANHGLEDSLTRAVSLSSSISGSLHLSCLSLCLESSGKPRLKLRLSSLITLLCRFKSSSPIHQASLTQALSSSLCFW</sequence>
<dbReference type="InterPro" id="IPR015421">
    <property type="entry name" value="PyrdxlP-dep_Trfase_major"/>
</dbReference>
<organism evidence="2">
    <name type="scientific">Brassica oleracea</name>
    <name type="common">Wild cabbage</name>
    <dbReference type="NCBI Taxonomy" id="3712"/>
    <lineage>
        <taxon>Eukaryota</taxon>
        <taxon>Viridiplantae</taxon>
        <taxon>Streptophyta</taxon>
        <taxon>Embryophyta</taxon>
        <taxon>Tracheophyta</taxon>
        <taxon>Spermatophyta</taxon>
        <taxon>Magnoliopsida</taxon>
        <taxon>eudicotyledons</taxon>
        <taxon>Gunneridae</taxon>
        <taxon>Pentapetalae</taxon>
        <taxon>rosids</taxon>
        <taxon>malvids</taxon>
        <taxon>Brassicales</taxon>
        <taxon>Brassicaceae</taxon>
        <taxon>Brassiceae</taxon>
        <taxon>Brassica</taxon>
    </lineage>
</organism>
<dbReference type="AlphaFoldDB" id="A0A3P6DRZ2"/>
<protein>
    <recommendedName>
        <fullName evidence="1">Aminotransferase class V domain-containing protein</fullName>
    </recommendedName>
</protein>